<proteinExistence type="predicted"/>
<feature type="region of interest" description="Disordered" evidence="1">
    <location>
        <begin position="1"/>
        <end position="30"/>
    </location>
</feature>
<protein>
    <submittedName>
        <fullName evidence="2">Uncharacterized protein</fullName>
    </submittedName>
</protein>
<dbReference type="EMBL" id="JAKJPO010000005">
    <property type="protein sequence ID" value="MCF7222234.1"/>
    <property type="molecule type" value="Genomic_DNA"/>
</dbReference>
<comment type="caution">
    <text evidence="2">The sequence shown here is derived from an EMBL/GenBank/DDBJ whole genome shotgun (WGS) entry which is preliminary data.</text>
</comment>
<gene>
    <name evidence="2" type="ORF">L3V18_10615</name>
</gene>
<evidence type="ECO:0000313" key="3">
    <source>
        <dbReference type="Proteomes" id="UP001430796"/>
    </source>
</evidence>
<reference evidence="3" key="2">
    <citation type="submission" date="2022-01" db="EMBL/GenBank/DDBJ databases">
        <title>Lysobacter chinensis sp. nov., a bacterium isolated from cow dung compost.</title>
        <authorList>
            <person name="Zhou L.Y."/>
        </authorList>
    </citation>
    <scope>NUCLEOTIDE SEQUENCE [LARGE SCALE GENOMIC DNA]</scope>
    <source>
        <strain evidence="3">TLK-CK17</strain>
    </source>
</reference>
<sequence>MRKAAGTGGPEDAASHGASFTALTGGGARPKQVAEAAVGTLLVYYG</sequence>
<evidence type="ECO:0000313" key="2">
    <source>
        <dbReference type="EMBL" id="MCF7222234.1"/>
    </source>
</evidence>
<evidence type="ECO:0000256" key="1">
    <source>
        <dbReference type="SAM" id="MobiDB-lite"/>
    </source>
</evidence>
<accession>A0ABS9HTK6</accession>
<reference evidence="2 3" key="1">
    <citation type="submission" date="2022-01" db="EMBL/GenBank/DDBJ databases">
        <title>Lysobacter chinensis sp. nov., a bacterium isolated from cow dung compost.</title>
        <authorList>
            <person name="Liu Y."/>
        </authorList>
    </citation>
    <scope>NUCLEOTIDE SEQUENCE [LARGE SCALE GENOMIC DNA]</scope>
    <source>
        <strain evidence="2 3">TLK-CK17</strain>
    </source>
</reference>
<keyword evidence="3" id="KW-1185">Reference proteome</keyword>
<reference evidence="2 3" key="3">
    <citation type="submission" date="2022-01" db="EMBL/GenBank/DDBJ databases">
        <authorList>
            <person name="Zhou L.Y."/>
        </authorList>
    </citation>
    <scope>NUCLEOTIDE SEQUENCE [LARGE SCALE GENOMIC DNA]</scope>
    <source>
        <strain evidence="2 3">TLK-CK17</strain>
    </source>
</reference>
<dbReference type="RefSeq" id="WP_237054663.1">
    <property type="nucleotide sequence ID" value="NZ_JAKJPO010000005.1"/>
</dbReference>
<organism evidence="2 3">
    <name type="scientific">Marilutibacter chinensis</name>
    <dbReference type="NCBI Taxonomy" id="2912247"/>
    <lineage>
        <taxon>Bacteria</taxon>
        <taxon>Pseudomonadati</taxon>
        <taxon>Pseudomonadota</taxon>
        <taxon>Gammaproteobacteria</taxon>
        <taxon>Lysobacterales</taxon>
        <taxon>Lysobacteraceae</taxon>
        <taxon>Marilutibacter</taxon>
    </lineage>
</organism>
<dbReference type="Proteomes" id="UP001430796">
    <property type="component" value="Unassembled WGS sequence"/>
</dbReference>
<name>A0ABS9HTK6_9GAMM</name>